<organism evidence="7 8">
    <name type="scientific">Ferrimonas aestuarii</name>
    <dbReference type="NCBI Taxonomy" id="2569539"/>
    <lineage>
        <taxon>Bacteria</taxon>
        <taxon>Pseudomonadati</taxon>
        <taxon>Pseudomonadota</taxon>
        <taxon>Gammaproteobacteria</taxon>
        <taxon>Alteromonadales</taxon>
        <taxon>Ferrimonadaceae</taxon>
        <taxon>Ferrimonas</taxon>
    </lineage>
</organism>
<comment type="caution">
    <text evidence="7">The sequence shown here is derived from an EMBL/GenBank/DDBJ whole genome shotgun (WGS) entry which is preliminary data.</text>
</comment>
<dbReference type="GO" id="GO:0071949">
    <property type="term" value="F:FAD binding"/>
    <property type="evidence" value="ECO:0007669"/>
    <property type="project" value="TreeGrafter"/>
</dbReference>
<dbReference type="SUPFAM" id="SSF46458">
    <property type="entry name" value="Globin-like"/>
    <property type="match status" value="1"/>
</dbReference>
<dbReference type="GO" id="GO:0046210">
    <property type="term" value="P:nitric oxide catabolic process"/>
    <property type="evidence" value="ECO:0007669"/>
    <property type="project" value="TreeGrafter"/>
</dbReference>
<dbReference type="CDD" id="cd12131">
    <property type="entry name" value="HGbI-like"/>
    <property type="match status" value="1"/>
</dbReference>
<keyword evidence="2 5" id="KW-0561">Oxygen transport</keyword>
<dbReference type="PANTHER" id="PTHR43396">
    <property type="entry name" value="FLAVOHEMOPROTEIN"/>
    <property type="match status" value="1"/>
</dbReference>
<evidence type="ECO:0000256" key="5">
    <source>
        <dbReference type="RuleBase" id="RU000356"/>
    </source>
</evidence>
<accession>A0A4U1BMJ7</accession>
<proteinExistence type="inferred from homology"/>
<dbReference type="PROSITE" id="PS01033">
    <property type="entry name" value="GLOBIN"/>
    <property type="match status" value="1"/>
</dbReference>
<dbReference type="GO" id="GO:0020037">
    <property type="term" value="F:heme binding"/>
    <property type="evidence" value="ECO:0007669"/>
    <property type="project" value="InterPro"/>
</dbReference>
<keyword evidence="7" id="KW-0675">Receptor</keyword>
<evidence type="ECO:0000259" key="6">
    <source>
        <dbReference type="PROSITE" id="PS01033"/>
    </source>
</evidence>
<dbReference type="GO" id="GO:0005344">
    <property type="term" value="F:oxygen carrier activity"/>
    <property type="evidence" value="ECO:0007669"/>
    <property type="project" value="UniProtKB-KW"/>
</dbReference>
<dbReference type="Gene3D" id="1.10.490.10">
    <property type="entry name" value="Globins"/>
    <property type="match status" value="1"/>
</dbReference>
<evidence type="ECO:0000313" key="7">
    <source>
        <dbReference type="EMBL" id="TKB54510.1"/>
    </source>
</evidence>
<dbReference type="GO" id="GO:0046872">
    <property type="term" value="F:metal ion binding"/>
    <property type="evidence" value="ECO:0007669"/>
    <property type="project" value="UniProtKB-KW"/>
</dbReference>
<dbReference type="Proteomes" id="UP000305675">
    <property type="component" value="Unassembled WGS sequence"/>
</dbReference>
<feature type="domain" description="Globin" evidence="6">
    <location>
        <begin position="2"/>
        <end position="136"/>
    </location>
</feature>
<gene>
    <name evidence="7" type="ORF">FCL42_11910</name>
</gene>
<evidence type="ECO:0000256" key="4">
    <source>
        <dbReference type="ARBA" id="ARBA00023004"/>
    </source>
</evidence>
<name>A0A4U1BMJ7_9GAMM</name>
<evidence type="ECO:0000256" key="3">
    <source>
        <dbReference type="ARBA" id="ARBA00022723"/>
    </source>
</evidence>
<dbReference type="GO" id="GO:0071500">
    <property type="term" value="P:cellular response to nitrosative stress"/>
    <property type="evidence" value="ECO:0007669"/>
    <property type="project" value="TreeGrafter"/>
</dbReference>
<reference evidence="7 8" key="1">
    <citation type="submission" date="2019-04" db="EMBL/GenBank/DDBJ databases">
        <authorList>
            <person name="Hwang J.C."/>
        </authorList>
    </citation>
    <scope>NUCLEOTIDE SEQUENCE [LARGE SCALE GENOMIC DNA]</scope>
    <source>
        <strain evidence="7 8">IMCC35002</strain>
    </source>
</reference>
<dbReference type="PRINTS" id="PR00188">
    <property type="entry name" value="PLANTGLOBIN"/>
</dbReference>
<keyword evidence="8" id="KW-1185">Reference proteome</keyword>
<keyword evidence="3" id="KW-0479">Metal-binding</keyword>
<dbReference type="EMBL" id="SWCJ01000008">
    <property type="protein sequence ID" value="TKB54510.1"/>
    <property type="molecule type" value="Genomic_DNA"/>
</dbReference>
<keyword evidence="4" id="KW-0408">Iron</keyword>
<sequence length="153" mass="17432">MSLTQQQKQLVKHSFAKVEPIAEQAAALFYQKLFEYDPSLKPLFGKSIDEQGKKLMATLALAVASLDDIDALVPTLQHLARRHLDYGVKVEDYTPVGNALLFALSKGLGADFTPETRQAWIETYTLIATVMRQGAYPDYHPQRFRNRKRYHHL</sequence>
<evidence type="ECO:0000256" key="1">
    <source>
        <dbReference type="ARBA" id="ARBA00022617"/>
    </source>
</evidence>
<dbReference type="PANTHER" id="PTHR43396:SF3">
    <property type="entry name" value="FLAVOHEMOPROTEIN"/>
    <property type="match status" value="1"/>
</dbReference>
<dbReference type="InterPro" id="IPR012292">
    <property type="entry name" value="Globin/Proto"/>
</dbReference>
<evidence type="ECO:0000256" key="2">
    <source>
        <dbReference type="ARBA" id="ARBA00022621"/>
    </source>
</evidence>
<dbReference type="GO" id="GO:0008941">
    <property type="term" value="F:nitric oxide dioxygenase NAD(P)H activity"/>
    <property type="evidence" value="ECO:0007669"/>
    <property type="project" value="TreeGrafter"/>
</dbReference>
<dbReference type="RefSeq" id="WP_136863645.1">
    <property type="nucleotide sequence ID" value="NZ_SWCJ01000008.1"/>
</dbReference>
<dbReference type="GO" id="GO:0019825">
    <property type="term" value="F:oxygen binding"/>
    <property type="evidence" value="ECO:0007669"/>
    <property type="project" value="InterPro"/>
</dbReference>
<dbReference type="Pfam" id="PF00042">
    <property type="entry name" value="Globin"/>
    <property type="match status" value="1"/>
</dbReference>
<protein>
    <submittedName>
        <fullName evidence="7">Hemin receptor</fullName>
    </submittedName>
</protein>
<keyword evidence="1 5" id="KW-0349">Heme</keyword>
<evidence type="ECO:0000313" key="8">
    <source>
        <dbReference type="Proteomes" id="UP000305675"/>
    </source>
</evidence>
<comment type="similarity">
    <text evidence="5">Belongs to the globin family.</text>
</comment>
<keyword evidence="5" id="KW-0813">Transport</keyword>
<dbReference type="AlphaFoldDB" id="A0A4U1BMJ7"/>
<dbReference type="OrthoDB" id="9801223at2"/>
<dbReference type="InterPro" id="IPR009050">
    <property type="entry name" value="Globin-like_sf"/>
</dbReference>
<dbReference type="InterPro" id="IPR000971">
    <property type="entry name" value="Globin"/>
</dbReference>